<gene>
    <name evidence="3" type="ORF">GWK47_033090</name>
</gene>
<accession>A0A8J4YIC4</accession>
<reference evidence="3" key="1">
    <citation type="submission" date="2020-07" db="EMBL/GenBank/DDBJ databases">
        <title>The High-quality genome of the commercially important snow crab, Chionoecetes opilio.</title>
        <authorList>
            <person name="Jeong J.-H."/>
            <person name="Ryu S."/>
        </authorList>
    </citation>
    <scope>NUCLEOTIDE SEQUENCE</scope>
    <source>
        <strain evidence="3">MADBK_172401_WGS</strain>
        <tissue evidence="3">Digestive gland</tissue>
    </source>
</reference>
<evidence type="ECO:0000313" key="4">
    <source>
        <dbReference type="Proteomes" id="UP000770661"/>
    </source>
</evidence>
<feature type="compositionally biased region" description="Polar residues" evidence="2">
    <location>
        <begin position="427"/>
        <end position="440"/>
    </location>
</feature>
<organism evidence="3 4">
    <name type="scientific">Chionoecetes opilio</name>
    <name type="common">Atlantic snow crab</name>
    <name type="synonym">Cancer opilio</name>
    <dbReference type="NCBI Taxonomy" id="41210"/>
    <lineage>
        <taxon>Eukaryota</taxon>
        <taxon>Metazoa</taxon>
        <taxon>Ecdysozoa</taxon>
        <taxon>Arthropoda</taxon>
        <taxon>Crustacea</taxon>
        <taxon>Multicrustacea</taxon>
        <taxon>Malacostraca</taxon>
        <taxon>Eumalacostraca</taxon>
        <taxon>Eucarida</taxon>
        <taxon>Decapoda</taxon>
        <taxon>Pleocyemata</taxon>
        <taxon>Brachyura</taxon>
        <taxon>Eubrachyura</taxon>
        <taxon>Majoidea</taxon>
        <taxon>Majidae</taxon>
        <taxon>Chionoecetes</taxon>
    </lineage>
</organism>
<feature type="compositionally biased region" description="Gly residues" evidence="2">
    <location>
        <begin position="372"/>
        <end position="381"/>
    </location>
</feature>
<dbReference type="InterPro" id="IPR027417">
    <property type="entry name" value="P-loop_NTPase"/>
</dbReference>
<evidence type="ECO:0000256" key="1">
    <source>
        <dbReference type="SAM" id="Coils"/>
    </source>
</evidence>
<dbReference type="GO" id="GO:0006260">
    <property type="term" value="P:DNA replication"/>
    <property type="evidence" value="ECO:0007669"/>
    <property type="project" value="TreeGrafter"/>
</dbReference>
<dbReference type="GO" id="GO:0005657">
    <property type="term" value="C:replication fork"/>
    <property type="evidence" value="ECO:0007669"/>
    <property type="project" value="TreeGrafter"/>
</dbReference>
<sequence length="665" mass="71627">MAHSRRPEATVSPSATRNRFSHLTDECAEEGDGETDPPSLSLDSPPILGQTAPDNDKEDGFQDKRRTRADTRRELESSEAGNAGGTKKSEGKYCGESSMLRTPTEIVDEASDPDHQREPSPTPINRTRLLFPRDSRLTYQDKLVWTVHLGRAFKSFNALFKEGKNNPYVTVGTQEAVDMLTTIGFKDVILVVPVDSEKLTKVIIFRYPTVLDPDFLLDDSRFVWAKRRMFRGEPKSQVVALMRGPVPNRAFINGAGYRNLAPYVDEPHFCSHCSRWGHKVWKCQGDVRCRFCAKNHPSTVCRKKITDGHRVPPRCCNCRGEHNASSPLCPRRPVYPHPSVSGGSGVEAAREGPSHGGPSPPCRPPPPNNSLGGTGEGGSEGGVWPPLNAWSVPGPVAGGGDVPPPSLSPTSPLQPPPLPSSPSQSQRDGNQPLQMPSLNADNGGPLSGVIQAFSERLASLENTVKLLLETKINAEKVGSECGVPSADSSMLGEASVMGKAPSAVGTECGAPNEALSPAGAGVMTLVAGDLNARHRSLESGGKTNVNGEGEGESESVTITINLRCKALQPSSRGDDFYLPRVPIITQAASGTKFRMRLQFPIRVAFAMTINKCQDQTKSYVGVSLPTPVFTHDQLYVSLSRVDCADAVEVVAPRGITRNVVYSEAL</sequence>
<keyword evidence="1" id="KW-0175">Coiled coil</keyword>
<feature type="compositionally biased region" description="Acidic residues" evidence="2">
    <location>
        <begin position="26"/>
        <end position="35"/>
    </location>
</feature>
<dbReference type="PANTHER" id="PTHR23274">
    <property type="entry name" value="DNA HELICASE-RELATED"/>
    <property type="match status" value="1"/>
</dbReference>
<protein>
    <recommendedName>
        <fullName evidence="5">ATP-dependent DNA helicase</fullName>
    </recommendedName>
</protein>
<dbReference type="EMBL" id="JACEEZ010002567">
    <property type="protein sequence ID" value="KAG0728157.1"/>
    <property type="molecule type" value="Genomic_DNA"/>
</dbReference>
<feature type="compositionally biased region" description="Basic and acidic residues" evidence="2">
    <location>
        <begin position="54"/>
        <end position="76"/>
    </location>
</feature>
<feature type="region of interest" description="Disordered" evidence="2">
    <location>
        <begin position="329"/>
        <end position="443"/>
    </location>
</feature>
<dbReference type="Proteomes" id="UP000770661">
    <property type="component" value="Unassembled WGS sequence"/>
</dbReference>
<feature type="coiled-coil region" evidence="1">
    <location>
        <begin position="450"/>
        <end position="477"/>
    </location>
</feature>
<feature type="compositionally biased region" description="Pro residues" evidence="2">
    <location>
        <begin position="358"/>
        <end position="368"/>
    </location>
</feature>
<feature type="compositionally biased region" description="Low complexity" evidence="2">
    <location>
        <begin position="36"/>
        <end position="46"/>
    </location>
</feature>
<name>A0A8J4YIC4_CHIOP</name>
<proteinExistence type="predicted"/>
<evidence type="ECO:0000313" key="3">
    <source>
        <dbReference type="EMBL" id="KAG0728157.1"/>
    </source>
</evidence>
<feature type="region of interest" description="Disordered" evidence="2">
    <location>
        <begin position="1"/>
        <end position="127"/>
    </location>
</feature>
<feature type="compositionally biased region" description="Pro residues" evidence="2">
    <location>
        <begin position="402"/>
        <end position="420"/>
    </location>
</feature>
<comment type="caution">
    <text evidence="3">The sequence shown here is derived from an EMBL/GenBank/DDBJ whole genome shotgun (WGS) entry which is preliminary data.</text>
</comment>
<keyword evidence="4" id="KW-1185">Reference proteome</keyword>
<dbReference type="AlphaFoldDB" id="A0A8J4YIC4"/>
<evidence type="ECO:0008006" key="5">
    <source>
        <dbReference type="Google" id="ProtNLM"/>
    </source>
</evidence>
<evidence type="ECO:0000256" key="2">
    <source>
        <dbReference type="SAM" id="MobiDB-lite"/>
    </source>
</evidence>
<dbReference type="SUPFAM" id="SSF52540">
    <property type="entry name" value="P-loop containing nucleoside triphosphate hydrolases"/>
    <property type="match status" value="1"/>
</dbReference>
<dbReference type="OrthoDB" id="6379801at2759"/>
<dbReference type="PANTHER" id="PTHR23274:SF51">
    <property type="entry name" value="OS03G0423850 PROTEIN"/>
    <property type="match status" value="1"/>
</dbReference>